<dbReference type="NCBIfam" id="TIGR03342">
    <property type="entry name" value="dsrC_tusE_dsvC"/>
    <property type="match status" value="1"/>
</dbReference>
<keyword evidence="6" id="KW-1185">Reference proteome</keyword>
<dbReference type="InterPro" id="IPR042072">
    <property type="entry name" value="DsrC-like_C"/>
</dbReference>
<comment type="similarity">
    <text evidence="3">Belongs to the dsrC/tusE family.</text>
</comment>
<dbReference type="SUPFAM" id="SSF69721">
    <property type="entry name" value="DsrC, the gamma subunit of dissimilatory sulfite reductase"/>
    <property type="match status" value="1"/>
</dbReference>
<dbReference type="EC" id="2.8.1.-" evidence="3"/>
<dbReference type="InterPro" id="IPR043163">
    <property type="entry name" value="DsrC-like_N"/>
</dbReference>
<dbReference type="Proteomes" id="UP000528457">
    <property type="component" value="Unassembled WGS sequence"/>
</dbReference>
<dbReference type="FunCoup" id="A0A7X0MXF6">
    <property type="interactions" value="60"/>
</dbReference>
<evidence type="ECO:0000313" key="6">
    <source>
        <dbReference type="Proteomes" id="UP000528457"/>
    </source>
</evidence>
<dbReference type="InterPro" id="IPR025526">
    <property type="entry name" value="DsrC-like_dom_sf"/>
</dbReference>
<name>A0A7X0MXF6_9GAMM</name>
<proteinExistence type="inferred from homology"/>
<dbReference type="EMBL" id="JACHHT010000002">
    <property type="protein sequence ID" value="MBB6521974.1"/>
    <property type="molecule type" value="Genomic_DNA"/>
</dbReference>
<comment type="function">
    <text evidence="3">Part of a sulfur-relay system.</text>
</comment>
<dbReference type="GO" id="GO:0016740">
    <property type="term" value="F:transferase activity"/>
    <property type="evidence" value="ECO:0007669"/>
    <property type="project" value="UniProtKB-KW"/>
</dbReference>
<dbReference type="RefSeq" id="WP_341801000.1">
    <property type="nucleotide sequence ID" value="NZ_JAAONY010000002.1"/>
</dbReference>
<comment type="caution">
    <text evidence="5">The sequence shown here is derived from an EMBL/GenBank/DDBJ whole genome shotgun (WGS) entry which is preliminary data.</text>
</comment>
<protein>
    <recommendedName>
        <fullName evidence="3">Sulfurtransferase</fullName>
        <ecNumber evidence="3">2.8.1.-</ecNumber>
    </recommendedName>
</protein>
<dbReference type="Gene3D" id="3.30.1420.10">
    <property type="match status" value="1"/>
</dbReference>
<reference evidence="5 6" key="1">
    <citation type="submission" date="2020-08" db="EMBL/GenBank/DDBJ databases">
        <title>Genomic Encyclopedia of Type Strains, Phase IV (KMG-IV): sequencing the most valuable type-strain genomes for metagenomic binning, comparative biology and taxonomic classification.</title>
        <authorList>
            <person name="Goeker M."/>
        </authorList>
    </citation>
    <scope>NUCLEOTIDE SEQUENCE [LARGE SCALE GENOMIC DNA]</scope>
    <source>
        <strain evidence="5 6">DSM 22368</strain>
    </source>
</reference>
<feature type="active site" description="Cysteine persulfide intermediate" evidence="4">
    <location>
        <position position="106"/>
    </location>
</feature>
<dbReference type="GO" id="GO:0005737">
    <property type="term" value="C:cytoplasm"/>
    <property type="evidence" value="ECO:0007669"/>
    <property type="project" value="UniProtKB-SubCell"/>
</dbReference>
<dbReference type="Gene3D" id="1.10.10.370">
    <property type="entry name" value="DsrC-like protein, C-terminal domain"/>
    <property type="match status" value="1"/>
</dbReference>
<evidence type="ECO:0000256" key="1">
    <source>
        <dbReference type="ARBA" id="ARBA00004496"/>
    </source>
</evidence>
<gene>
    <name evidence="5" type="ORF">HNR48_002259</name>
</gene>
<sequence length="107" mass="12151">MKTLADLERDNEGYLLNVDDWNHDIALALAAEESLELEDAHWEIIELLRDFYEEFEQSPAMRIMVKQAANKLGKEKGNSIYFMRLFPGSPAKIASKVAGLPKPLNCL</sequence>
<evidence type="ECO:0000256" key="4">
    <source>
        <dbReference type="PIRSR" id="PIRSR006223-50"/>
    </source>
</evidence>
<dbReference type="AlphaFoldDB" id="A0A7X0MXF6"/>
<dbReference type="InterPro" id="IPR007453">
    <property type="entry name" value="DsrC/TusE"/>
</dbReference>
<dbReference type="InParanoid" id="A0A7X0MXF6"/>
<accession>A0A7X0MXF6</accession>
<dbReference type="PIRSF" id="PIRSF006223">
    <property type="entry name" value="DsrC_TusE"/>
    <property type="match status" value="1"/>
</dbReference>
<dbReference type="GO" id="GO:0002143">
    <property type="term" value="P:tRNA wobble position uridine thiolation"/>
    <property type="evidence" value="ECO:0007669"/>
    <property type="project" value="TreeGrafter"/>
</dbReference>
<keyword evidence="2" id="KW-0963">Cytoplasm</keyword>
<evidence type="ECO:0000313" key="5">
    <source>
        <dbReference type="EMBL" id="MBB6521974.1"/>
    </source>
</evidence>
<comment type="subcellular location">
    <subcellularLocation>
        <location evidence="1">Cytoplasm</location>
    </subcellularLocation>
</comment>
<dbReference type="GO" id="GO:0097163">
    <property type="term" value="F:sulfur carrier activity"/>
    <property type="evidence" value="ECO:0007669"/>
    <property type="project" value="TreeGrafter"/>
</dbReference>
<evidence type="ECO:0000256" key="2">
    <source>
        <dbReference type="ARBA" id="ARBA00022490"/>
    </source>
</evidence>
<keyword evidence="3 5" id="KW-0808">Transferase</keyword>
<organism evidence="5 6">
    <name type="scientific">Pseudoteredinibacter isoporae</name>
    <dbReference type="NCBI Taxonomy" id="570281"/>
    <lineage>
        <taxon>Bacteria</taxon>
        <taxon>Pseudomonadati</taxon>
        <taxon>Pseudomonadota</taxon>
        <taxon>Gammaproteobacteria</taxon>
        <taxon>Cellvibrionales</taxon>
        <taxon>Cellvibrionaceae</taxon>
        <taxon>Pseudoteredinibacter</taxon>
    </lineage>
</organism>
<dbReference type="PANTHER" id="PTHR37010:SF1">
    <property type="entry name" value="SULFURTRANSFERASE TUSE"/>
    <property type="match status" value="1"/>
</dbReference>
<dbReference type="Pfam" id="PF04358">
    <property type="entry name" value="DsrC"/>
    <property type="match status" value="1"/>
</dbReference>
<dbReference type="PANTHER" id="PTHR37010">
    <property type="entry name" value="SULFURTRANSFERASE TUSE"/>
    <property type="match status" value="1"/>
</dbReference>
<evidence type="ECO:0000256" key="3">
    <source>
        <dbReference type="PIRNR" id="PIRNR006223"/>
    </source>
</evidence>